<proteinExistence type="predicted"/>
<keyword evidence="1" id="KW-0521">NADP</keyword>
<dbReference type="CDD" id="cd05259">
    <property type="entry name" value="PCBER_SDR_a"/>
    <property type="match status" value="1"/>
</dbReference>
<accession>A0A9W9QXP1</accession>
<dbReference type="EMBL" id="JAPZBR010000006">
    <property type="protein sequence ID" value="KAJ5349880.1"/>
    <property type="molecule type" value="Genomic_DNA"/>
</dbReference>
<evidence type="ECO:0000313" key="4">
    <source>
        <dbReference type="EMBL" id="KAJ5349880.1"/>
    </source>
</evidence>
<evidence type="ECO:0000256" key="2">
    <source>
        <dbReference type="ARBA" id="ARBA00023002"/>
    </source>
</evidence>
<dbReference type="InterPro" id="IPR008030">
    <property type="entry name" value="NmrA-like"/>
</dbReference>
<dbReference type="Gene3D" id="3.40.50.720">
    <property type="entry name" value="NAD(P)-binding Rossmann-like Domain"/>
    <property type="match status" value="1"/>
</dbReference>
<keyword evidence="5" id="KW-1185">Reference proteome</keyword>
<name>A0A9W9QXP1_PENBR</name>
<evidence type="ECO:0000259" key="3">
    <source>
        <dbReference type="Pfam" id="PF05368"/>
    </source>
</evidence>
<dbReference type="PANTHER" id="PTHR47706:SF9">
    <property type="entry name" value="NMRA-LIKE DOMAIN-CONTAINING PROTEIN-RELATED"/>
    <property type="match status" value="1"/>
</dbReference>
<dbReference type="Gene3D" id="3.90.25.10">
    <property type="entry name" value="UDP-galactose 4-epimerase, domain 1"/>
    <property type="match status" value="1"/>
</dbReference>
<dbReference type="InterPro" id="IPR051609">
    <property type="entry name" value="NmrA/Isoflavone_reductase-like"/>
</dbReference>
<dbReference type="SUPFAM" id="SSF51735">
    <property type="entry name" value="NAD(P)-binding Rossmann-fold domains"/>
    <property type="match status" value="1"/>
</dbReference>
<organism evidence="4 5">
    <name type="scientific">Penicillium brevicompactum</name>
    <dbReference type="NCBI Taxonomy" id="5074"/>
    <lineage>
        <taxon>Eukaryota</taxon>
        <taxon>Fungi</taxon>
        <taxon>Dikarya</taxon>
        <taxon>Ascomycota</taxon>
        <taxon>Pezizomycotina</taxon>
        <taxon>Eurotiomycetes</taxon>
        <taxon>Eurotiomycetidae</taxon>
        <taxon>Eurotiales</taxon>
        <taxon>Aspergillaceae</taxon>
        <taxon>Penicillium</taxon>
    </lineage>
</organism>
<dbReference type="Pfam" id="PF05368">
    <property type="entry name" value="NmrA"/>
    <property type="match status" value="1"/>
</dbReference>
<reference evidence="4" key="2">
    <citation type="journal article" date="2023" name="IMA Fungus">
        <title>Comparative genomic study of the Penicillium genus elucidates a diverse pangenome and 15 lateral gene transfer events.</title>
        <authorList>
            <person name="Petersen C."/>
            <person name="Sorensen T."/>
            <person name="Nielsen M.R."/>
            <person name="Sondergaard T.E."/>
            <person name="Sorensen J.L."/>
            <person name="Fitzpatrick D.A."/>
            <person name="Frisvad J.C."/>
            <person name="Nielsen K.L."/>
        </authorList>
    </citation>
    <scope>NUCLEOTIDE SEQUENCE</scope>
    <source>
        <strain evidence="4">IBT 35675</strain>
    </source>
</reference>
<keyword evidence="2" id="KW-0560">Oxidoreductase</keyword>
<dbReference type="PANTHER" id="PTHR47706">
    <property type="entry name" value="NMRA-LIKE FAMILY PROTEIN"/>
    <property type="match status" value="1"/>
</dbReference>
<protein>
    <submittedName>
        <fullName evidence="4">NAD(P)-binding protein</fullName>
    </submittedName>
</protein>
<dbReference type="AlphaFoldDB" id="A0A9W9QXP1"/>
<sequence>MTSNLKNVVLVGAGGTLGSHVLKAFLASGAFNTTILSRESSTSVFPTGIQIVKCDYSHESLVSAFQGQDAVVSLVGRSGSPHQQKLVDAALAAGVKRFIPSEFGNNSADERVRALAPLLEGKKAKVDYLKQHEQQMSWTTVITGAFFDYAIRIGFLGFDLKSHEATIYDNGVIPASVSTLPQIGRALVAILQNPEITANEYVYVESFTVTQNQVLEAFEKATGERWDVHNVDLKPLIEESTDKFNQGDLAGARILNLAAGVANFSDGPYGDWSKVPGGSWNGRLNLEKEELDQVVQALLGEGAGPAGKI</sequence>
<feature type="domain" description="NmrA-like" evidence="3">
    <location>
        <begin position="6"/>
        <end position="230"/>
    </location>
</feature>
<dbReference type="Proteomes" id="UP001148299">
    <property type="component" value="Unassembled WGS sequence"/>
</dbReference>
<evidence type="ECO:0000256" key="1">
    <source>
        <dbReference type="ARBA" id="ARBA00022857"/>
    </source>
</evidence>
<dbReference type="GO" id="GO:0016491">
    <property type="term" value="F:oxidoreductase activity"/>
    <property type="evidence" value="ECO:0007669"/>
    <property type="project" value="UniProtKB-KW"/>
</dbReference>
<comment type="caution">
    <text evidence="4">The sequence shown here is derived from an EMBL/GenBank/DDBJ whole genome shotgun (WGS) entry which is preliminary data.</text>
</comment>
<dbReference type="InterPro" id="IPR045312">
    <property type="entry name" value="PCBER-like"/>
</dbReference>
<gene>
    <name evidence="4" type="ORF">N7541_007607</name>
</gene>
<evidence type="ECO:0000313" key="5">
    <source>
        <dbReference type="Proteomes" id="UP001148299"/>
    </source>
</evidence>
<dbReference type="InterPro" id="IPR036291">
    <property type="entry name" value="NAD(P)-bd_dom_sf"/>
</dbReference>
<reference evidence="4" key="1">
    <citation type="submission" date="2022-12" db="EMBL/GenBank/DDBJ databases">
        <authorList>
            <person name="Petersen C."/>
        </authorList>
    </citation>
    <scope>NUCLEOTIDE SEQUENCE</scope>
    <source>
        <strain evidence="4">IBT 35675</strain>
    </source>
</reference>